<name>A0A078B2U3_STYLE</name>
<evidence type="ECO:0000313" key="5">
    <source>
        <dbReference type="EMBL" id="CDW87828.1"/>
    </source>
</evidence>
<dbReference type="GO" id="GO:0005524">
    <property type="term" value="F:ATP binding"/>
    <property type="evidence" value="ECO:0007669"/>
    <property type="project" value="UniProtKB-UniRule"/>
</dbReference>
<evidence type="ECO:0000313" key="6">
    <source>
        <dbReference type="Proteomes" id="UP000039865"/>
    </source>
</evidence>
<dbReference type="GO" id="GO:0016308">
    <property type="term" value="F:1-phosphatidylinositol-4-phosphate 5-kinase activity"/>
    <property type="evidence" value="ECO:0007669"/>
    <property type="project" value="TreeGrafter"/>
</dbReference>
<keyword evidence="6" id="KW-1185">Reference proteome</keyword>
<evidence type="ECO:0000259" key="4">
    <source>
        <dbReference type="PROSITE" id="PS51455"/>
    </source>
</evidence>
<feature type="region of interest" description="Disordered" evidence="2">
    <location>
        <begin position="471"/>
        <end position="551"/>
    </location>
</feature>
<dbReference type="InterPro" id="IPR002498">
    <property type="entry name" value="PInositol-4-P-4/5-kinase_core"/>
</dbReference>
<proteinExistence type="predicted"/>
<dbReference type="GO" id="GO:0046854">
    <property type="term" value="P:phosphatidylinositol phosphate biosynthetic process"/>
    <property type="evidence" value="ECO:0007669"/>
    <property type="project" value="TreeGrafter"/>
</dbReference>
<dbReference type="PROSITE" id="PS51455">
    <property type="entry name" value="PIPK"/>
    <property type="match status" value="1"/>
</dbReference>
<keyword evidence="3" id="KW-0472">Membrane</keyword>
<dbReference type="Gene3D" id="3.30.810.10">
    <property type="entry name" value="2-Layer Sandwich"/>
    <property type="match status" value="1"/>
</dbReference>
<dbReference type="Proteomes" id="UP000039865">
    <property type="component" value="Unassembled WGS sequence"/>
</dbReference>
<dbReference type="PANTHER" id="PTHR23086:SF101">
    <property type="entry name" value="LP03320P-RELATED"/>
    <property type="match status" value="1"/>
</dbReference>
<dbReference type="InterPro" id="IPR027484">
    <property type="entry name" value="PInositol-4-P-5-kinase_N"/>
</dbReference>
<dbReference type="CDD" id="cd00139">
    <property type="entry name" value="PIPKc"/>
    <property type="match status" value="1"/>
</dbReference>
<accession>A0A078B2U3</accession>
<keyword evidence="1" id="KW-0067">ATP-binding</keyword>
<reference evidence="5 6" key="1">
    <citation type="submission" date="2014-06" db="EMBL/GenBank/DDBJ databases">
        <authorList>
            <person name="Swart Estienne"/>
        </authorList>
    </citation>
    <scope>NUCLEOTIDE SEQUENCE [LARGE SCALE GENOMIC DNA]</scope>
    <source>
        <strain evidence="5 6">130c</strain>
    </source>
</reference>
<dbReference type="Gene3D" id="3.30.800.10">
    <property type="entry name" value="Phosphatidylinositol Phosphate Kinase II Beta"/>
    <property type="match status" value="1"/>
</dbReference>
<dbReference type="AlphaFoldDB" id="A0A078B2U3"/>
<dbReference type="SUPFAM" id="SSF81321">
    <property type="entry name" value="Family A G protein-coupled receptor-like"/>
    <property type="match status" value="1"/>
</dbReference>
<dbReference type="InParanoid" id="A0A078B2U3"/>
<sequence length="874" mass="102538">MGIIIVDEIMVIHLIFSIMQMSKRNLVGCQLVGLIGVFATFSCAFYHFYLSELINSLSKVFNPKDLSHLKYHIYAIIFGLVSSLISIIIEDIGITDQKQLYICHISNILIYSFTWIPYIFIHFLNFTLKLDLSTFTSLKTVILSLLAMTPLLNTLTRILCDPSLKQKFLCRRQPIRPRQFSNLMEQLIDIEKPEKDASVIKNADALKDHRNSQQIYDKLTQTETLNVISLIILTNAIELIIDIQWNIELLSEEVFNKKVKRVYSLENIQQKYNFNEQYSFPPELEKNFQKSLSFKITEYATLIFQNLRLRQKMSQDMFRDSLLPYNNTKTLTKSFEKTSAKGGKPLIKTHDKRFLIKEVKKEEKDFLMSILPKYHLHLKRHPNSLLAKIVGIYAIRIQDKDRVYHVLMESLDPIDESFIRFKYDLKFSTVNRREYKSRQEVKVVREELLENNPNLEELFPKKKDLTSLHEIDKQNPGLKKLASSNGSDNRSRDTKTKTTTKSGLKKPKSIESGEKQVNSNPYGSKDTKSKTNTNTNSNSNEQDTDDDESEDNQILADDEEIDDDIENDEKFKQLDYEEQLVYREQKYLYKQQRMWNQDQMINLKENPALKAQLMSKLGLLKDSDFKCMHDRKLPVTFDDLETVEEFIRIIESDVRFLEGLRIMDYSLFLIVLEVPKNEEQKNSDDPNADDYSIIQFVDPEQKKKEEELYGRLDELIKFGRFVMFSPSKRFVYLMGLIDYLGKWNMNKRLEMYGKSILAHFIRQNTDFSVKPPHEFARRFLRKVKRIFRVQKSLKNQGSSSALQSTLQNDYRSTFGAIGDMTLRNTYSQLNENSQGNNSISVLRQYLPSRMTQQQNTIMEEEKQEDSVYYDDKQN</sequence>
<keyword evidence="1" id="KW-0547">Nucleotide-binding</keyword>
<dbReference type="SUPFAM" id="SSF56104">
    <property type="entry name" value="SAICAR synthase-like"/>
    <property type="match status" value="2"/>
</dbReference>
<evidence type="ECO:0000256" key="2">
    <source>
        <dbReference type="SAM" id="MobiDB-lite"/>
    </source>
</evidence>
<keyword evidence="1" id="KW-0808">Transferase</keyword>
<organism evidence="5 6">
    <name type="scientific">Stylonychia lemnae</name>
    <name type="common">Ciliate</name>
    <dbReference type="NCBI Taxonomy" id="5949"/>
    <lineage>
        <taxon>Eukaryota</taxon>
        <taxon>Sar</taxon>
        <taxon>Alveolata</taxon>
        <taxon>Ciliophora</taxon>
        <taxon>Intramacronucleata</taxon>
        <taxon>Spirotrichea</taxon>
        <taxon>Stichotrichia</taxon>
        <taxon>Sporadotrichida</taxon>
        <taxon>Oxytrichidae</taxon>
        <taxon>Stylonychinae</taxon>
        <taxon>Stylonychia</taxon>
    </lineage>
</organism>
<dbReference type="PANTHER" id="PTHR23086">
    <property type="entry name" value="PHOSPHATIDYLINOSITOL-4-PHOSPHATE 5-KINASE"/>
    <property type="match status" value="1"/>
</dbReference>
<evidence type="ECO:0000256" key="3">
    <source>
        <dbReference type="SAM" id="Phobius"/>
    </source>
</evidence>
<feature type="transmembrane region" description="Helical" evidence="3">
    <location>
        <begin position="101"/>
        <end position="121"/>
    </location>
</feature>
<keyword evidence="1 5" id="KW-0418">Kinase</keyword>
<dbReference type="InterPro" id="IPR027483">
    <property type="entry name" value="PInositol-4-P-4/5-kinase_C_sf"/>
</dbReference>
<gene>
    <name evidence="5" type="primary">Contig10521.g11233</name>
    <name evidence="5" type="ORF">STYLEM_16941</name>
</gene>
<feature type="transmembrane region" description="Helical" evidence="3">
    <location>
        <begin position="69"/>
        <end position="89"/>
    </location>
</feature>
<evidence type="ECO:0000256" key="1">
    <source>
        <dbReference type="PROSITE-ProRule" id="PRU00781"/>
    </source>
</evidence>
<dbReference type="InterPro" id="IPR023610">
    <property type="entry name" value="PInositol-4/5-P-5/4-kinase"/>
</dbReference>
<feature type="domain" description="PIPK" evidence="4">
    <location>
        <begin position="233"/>
        <end position="787"/>
    </location>
</feature>
<feature type="compositionally biased region" description="Acidic residues" evidence="2">
    <location>
        <begin position="542"/>
        <end position="551"/>
    </location>
</feature>
<keyword evidence="3" id="KW-1133">Transmembrane helix</keyword>
<keyword evidence="3" id="KW-0812">Transmembrane</keyword>
<protein>
    <submittedName>
        <fullName evidence="5">Phosphatidylinositol-4-phosphate 5-kinase its3</fullName>
    </submittedName>
</protein>
<dbReference type="GO" id="GO:0005886">
    <property type="term" value="C:plasma membrane"/>
    <property type="evidence" value="ECO:0007669"/>
    <property type="project" value="TreeGrafter"/>
</dbReference>
<feature type="compositionally biased region" description="Low complexity" evidence="2">
    <location>
        <begin position="530"/>
        <end position="541"/>
    </location>
</feature>
<dbReference type="Pfam" id="PF01504">
    <property type="entry name" value="PIP5K"/>
    <property type="match status" value="2"/>
</dbReference>
<dbReference type="SMART" id="SM00330">
    <property type="entry name" value="PIPKc"/>
    <property type="match status" value="1"/>
</dbReference>
<dbReference type="OrthoDB" id="2129491at2759"/>
<feature type="transmembrane region" description="Helical" evidence="3">
    <location>
        <begin position="26"/>
        <end position="49"/>
    </location>
</feature>
<dbReference type="EMBL" id="CCKQ01015973">
    <property type="protein sequence ID" value="CDW87828.1"/>
    <property type="molecule type" value="Genomic_DNA"/>
</dbReference>